<keyword evidence="1" id="KW-0732">Signal</keyword>
<reference evidence="2" key="1">
    <citation type="submission" date="2021-01" db="EMBL/GenBank/DDBJ databases">
        <authorList>
            <person name="Kaushik A."/>
        </authorList>
    </citation>
    <scope>NUCLEOTIDE SEQUENCE</scope>
    <source>
        <strain evidence="2">AG3-1AP</strain>
    </source>
</reference>
<feature type="chain" id="PRO_5034896727" description="Chitin-binding type-2 domain-containing protein" evidence="1">
    <location>
        <begin position="20"/>
        <end position="129"/>
    </location>
</feature>
<organism evidence="2 3">
    <name type="scientific">Rhizoctonia solani</name>
    <dbReference type="NCBI Taxonomy" id="456999"/>
    <lineage>
        <taxon>Eukaryota</taxon>
        <taxon>Fungi</taxon>
        <taxon>Dikarya</taxon>
        <taxon>Basidiomycota</taxon>
        <taxon>Agaricomycotina</taxon>
        <taxon>Agaricomycetes</taxon>
        <taxon>Cantharellales</taxon>
        <taxon>Ceratobasidiaceae</taxon>
        <taxon>Rhizoctonia</taxon>
    </lineage>
</organism>
<dbReference type="Proteomes" id="UP000663831">
    <property type="component" value="Unassembled WGS sequence"/>
</dbReference>
<accession>A0A8H3H515</accession>
<evidence type="ECO:0000313" key="3">
    <source>
        <dbReference type="Proteomes" id="UP000663831"/>
    </source>
</evidence>
<protein>
    <recommendedName>
        <fullName evidence="4">Chitin-binding type-2 domain-containing protein</fullName>
    </recommendedName>
</protein>
<evidence type="ECO:0000313" key="2">
    <source>
        <dbReference type="EMBL" id="CAE6482740.1"/>
    </source>
</evidence>
<gene>
    <name evidence="2" type="ORF">RDB_LOCUS100949</name>
</gene>
<dbReference type="EMBL" id="CAJMWV010003477">
    <property type="protein sequence ID" value="CAE6482740.1"/>
    <property type="molecule type" value="Genomic_DNA"/>
</dbReference>
<comment type="caution">
    <text evidence="2">The sequence shown here is derived from an EMBL/GenBank/DDBJ whole genome shotgun (WGS) entry which is preliminary data.</text>
</comment>
<proteinExistence type="predicted"/>
<dbReference type="AlphaFoldDB" id="A0A8H3H515"/>
<name>A0A8H3H515_9AGAM</name>
<evidence type="ECO:0008006" key="4">
    <source>
        <dbReference type="Google" id="ProtNLM"/>
    </source>
</evidence>
<evidence type="ECO:0000256" key="1">
    <source>
        <dbReference type="SAM" id="SignalP"/>
    </source>
</evidence>
<feature type="signal peptide" evidence="1">
    <location>
        <begin position="1"/>
        <end position="19"/>
    </location>
</feature>
<sequence>MLGLEAFVIVATYTSVILAVPTRTDGNLQNLGICPAGDWYWRRLNVCLPLVAFEENMYPVVNPPEPFECPKGWYWYQYPRGFRHCNPANINVLYNECPDGYSWKEELIACIRMPQSLDLFPLRDGVRGN</sequence>